<organism evidence="1">
    <name type="scientific">Lactobacillus helveticus</name>
    <name type="common">Lactobacillus suntoryeus</name>
    <dbReference type="NCBI Taxonomy" id="1587"/>
    <lineage>
        <taxon>Bacteria</taxon>
        <taxon>Bacillati</taxon>
        <taxon>Bacillota</taxon>
        <taxon>Bacilli</taxon>
        <taxon>Lactobacillales</taxon>
        <taxon>Lactobacillaceae</taxon>
        <taxon>Lactobacillus</taxon>
    </lineage>
</organism>
<reference evidence="1" key="1">
    <citation type="submission" date="2018-01" db="EMBL/GenBank/DDBJ databases">
        <authorList>
            <person name="Gaut B.S."/>
            <person name="Morton B.R."/>
            <person name="Clegg M.T."/>
            <person name="Duvall M.R."/>
        </authorList>
    </citation>
    <scope>NUCLEOTIDE SEQUENCE</scope>
    <source>
        <strain evidence="1">Lactobacillus helveticus</strain>
    </source>
</reference>
<dbReference type="EMBL" id="OGTV01000100">
    <property type="protein sequence ID" value="SPB26635.1"/>
    <property type="molecule type" value="Genomic_DNA"/>
</dbReference>
<sequence>MLLTMYKADFDVGKYISIEKSIEDTKADYY</sequence>
<protein>
    <submittedName>
        <fullName evidence="1">Uncharacterized protein</fullName>
    </submittedName>
</protein>
<dbReference type="AlphaFoldDB" id="A0A2X0Q3N0"/>
<proteinExistence type="predicted"/>
<accession>A0A2X0Q3N0</accession>
<gene>
    <name evidence="1" type="ORF">BDKNPLJD_01973</name>
</gene>
<name>A0A2X0Q3N0_LACHE</name>
<evidence type="ECO:0000313" key="1">
    <source>
        <dbReference type="EMBL" id="SPB26635.1"/>
    </source>
</evidence>